<dbReference type="EMBL" id="CM001879">
    <property type="protein sequence ID" value="EOX92413.1"/>
    <property type="molecule type" value="Genomic_DNA"/>
</dbReference>
<evidence type="ECO:0000313" key="3">
    <source>
        <dbReference type="Proteomes" id="UP000026915"/>
    </source>
</evidence>
<dbReference type="Gramene" id="EOX92413">
    <property type="protein sequence ID" value="EOX92413"/>
    <property type="gene ID" value="TCM_001366"/>
</dbReference>
<protein>
    <submittedName>
        <fullName evidence="2">Uncharacterized protein</fullName>
    </submittedName>
</protein>
<keyword evidence="1" id="KW-0812">Transmembrane</keyword>
<dbReference type="InParanoid" id="A0A061DR26"/>
<keyword evidence="3" id="KW-1185">Reference proteome</keyword>
<proteinExistence type="predicted"/>
<gene>
    <name evidence="2" type="ORF">TCM_001366</name>
</gene>
<dbReference type="Proteomes" id="UP000026915">
    <property type="component" value="Chromosome 1"/>
</dbReference>
<sequence>MDFTLSDLHSSLSFQLPTSLCDCMQHFVFWVLYCFLYAGKKTLKNISLIVIVLVCLVCSLSQWIVYLHLHAEALFKSEVEAM</sequence>
<name>A0A061DR26_THECC</name>
<dbReference type="HOGENOM" id="CLU_2562993_0_0_1"/>
<evidence type="ECO:0000256" key="1">
    <source>
        <dbReference type="SAM" id="Phobius"/>
    </source>
</evidence>
<reference evidence="2 3" key="1">
    <citation type="journal article" date="2013" name="Genome Biol.">
        <title>The genome sequence of the most widely cultivated cacao type and its use to identify candidate genes regulating pod color.</title>
        <authorList>
            <person name="Motamayor J.C."/>
            <person name="Mockaitis K."/>
            <person name="Schmutz J."/>
            <person name="Haiminen N."/>
            <person name="Iii D.L."/>
            <person name="Cornejo O."/>
            <person name="Findley S.D."/>
            <person name="Zheng P."/>
            <person name="Utro F."/>
            <person name="Royaert S."/>
            <person name="Saski C."/>
            <person name="Jenkins J."/>
            <person name="Podicheti R."/>
            <person name="Zhao M."/>
            <person name="Scheffler B.E."/>
            <person name="Stack J.C."/>
            <person name="Feltus F.A."/>
            <person name="Mustiga G.M."/>
            <person name="Amores F."/>
            <person name="Phillips W."/>
            <person name="Marelli J.P."/>
            <person name="May G.D."/>
            <person name="Shapiro H."/>
            <person name="Ma J."/>
            <person name="Bustamante C.D."/>
            <person name="Schnell R.J."/>
            <person name="Main D."/>
            <person name="Gilbert D."/>
            <person name="Parida L."/>
            <person name="Kuhn D.N."/>
        </authorList>
    </citation>
    <scope>NUCLEOTIDE SEQUENCE [LARGE SCALE GENOMIC DNA]</scope>
    <source>
        <strain evidence="3">cv. Matina 1-6</strain>
    </source>
</reference>
<accession>A0A061DR26</accession>
<evidence type="ECO:0000313" key="2">
    <source>
        <dbReference type="EMBL" id="EOX92413.1"/>
    </source>
</evidence>
<feature type="transmembrane region" description="Helical" evidence="1">
    <location>
        <begin position="12"/>
        <end position="36"/>
    </location>
</feature>
<dbReference type="AlphaFoldDB" id="A0A061DR26"/>
<organism evidence="2 3">
    <name type="scientific">Theobroma cacao</name>
    <name type="common">Cacao</name>
    <name type="synonym">Cocoa</name>
    <dbReference type="NCBI Taxonomy" id="3641"/>
    <lineage>
        <taxon>Eukaryota</taxon>
        <taxon>Viridiplantae</taxon>
        <taxon>Streptophyta</taxon>
        <taxon>Embryophyta</taxon>
        <taxon>Tracheophyta</taxon>
        <taxon>Spermatophyta</taxon>
        <taxon>Magnoliopsida</taxon>
        <taxon>eudicotyledons</taxon>
        <taxon>Gunneridae</taxon>
        <taxon>Pentapetalae</taxon>
        <taxon>rosids</taxon>
        <taxon>malvids</taxon>
        <taxon>Malvales</taxon>
        <taxon>Malvaceae</taxon>
        <taxon>Byttnerioideae</taxon>
        <taxon>Theobroma</taxon>
    </lineage>
</organism>
<keyword evidence="1" id="KW-0472">Membrane</keyword>
<feature type="transmembrane region" description="Helical" evidence="1">
    <location>
        <begin position="48"/>
        <end position="69"/>
    </location>
</feature>
<keyword evidence="1" id="KW-1133">Transmembrane helix</keyword>